<evidence type="ECO:0000313" key="9">
    <source>
        <dbReference type="Proteomes" id="UP001150062"/>
    </source>
</evidence>
<dbReference type="Gene3D" id="3.30.200.20">
    <property type="entry name" value="Phosphorylase Kinase, domain 1"/>
    <property type="match status" value="1"/>
</dbReference>
<dbReference type="Gene3D" id="1.10.510.10">
    <property type="entry name" value="Transferase(Phosphotransferase) domain 1"/>
    <property type="match status" value="1"/>
</dbReference>
<name>A0ABQ8XHK7_9EUKA</name>
<dbReference type="Proteomes" id="UP001150062">
    <property type="component" value="Unassembled WGS sequence"/>
</dbReference>
<evidence type="ECO:0000256" key="3">
    <source>
        <dbReference type="ARBA" id="ARBA00022741"/>
    </source>
</evidence>
<keyword evidence="1" id="KW-0723">Serine/threonine-protein kinase</keyword>
<keyword evidence="3 6" id="KW-0547">Nucleotide-binding</keyword>
<feature type="binding site" evidence="6">
    <location>
        <position position="38"/>
    </location>
    <ligand>
        <name>ATP</name>
        <dbReference type="ChEBI" id="CHEBI:30616"/>
    </ligand>
</feature>
<evidence type="ECO:0000313" key="8">
    <source>
        <dbReference type="EMBL" id="KAJ6231527.1"/>
    </source>
</evidence>
<dbReference type="SUPFAM" id="SSF50729">
    <property type="entry name" value="PH domain-like"/>
    <property type="match status" value="1"/>
</dbReference>
<evidence type="ECO:0000256" key="4">
    <source>
        <dbReference type="ARBA" id="ARBA00022777"/>
    </source>
</evidence>
<dbReference type="PANTHER" id="PTHR24353">
    <property type="entry name" value="CYCLIC NUCLEOTIDE-DEPENDENT PROTEIN KINASE"/>
    <property type="match status" value="1"/>
</dbReference>
<accession>A0ABQ8XHK7</accession>
<feature type="domain" description="Protein kinase" evidence="7">
    <location>
        <begin position="9"/>
        <end position="267"/>
    </location>
</feature>
<dbReference type="GO" id="GO:0016301">
    <property type="term" value="F:kinase activity"/>
    <property type="evidence" value="ECO:0007669"/>
    <property type="project" value="UniProtKB-KW"/>
</dbReference>
<keyword evidence="9" id="KW-1185">Reference proteome</keyword>
<evidence type="ECO:0000256" key="2">
    <source>
        <dbReference type="ARBA" id="ARBA00022679"/>
    </source>
</evidence>
<dbReference type="PANTHER" id="PTHR24353:SF37">
    <property type="entry name" value="CAMP-DEPENDENT PROTEIN KINASE CATALYTIC SUBUNIT PRKX"/>
    <property type="match status" value="1"/>
</dbReference>
<organism evidence="8 9">
    <name type="scientific">Anaeramoeba flamelloides</name>
    <dbReference type="NCBI Taxonomy" id="1746091"/>
    <lineage>
        <taxon>Eukaryota</taxon>
        <taxon>Metamonada</taxon>
        <taxon>Anaeramoebidae</taxon>
        <taxon>Anaeramoeba</taxon>
    </lineage>
</organism>
<sequence>MNCIQKSDFEIGNRIGLGTYGEIFRVKEKKTGLIYAMKIMNKELVSLYKHEHILKREKELLIKLDHQNIIKYTCSFQDQKNYYFVTELCPKGELSYAIRKYGSIGYKLSRLIISEILVVLEYLYSQTIVHCDLHPENILFSESGHIKLCDFGKAKIIEKGFNNACSKKIQTSEEYIAPETLKEGIVQPESDLWSLGCLIYQMFCGKTLFRSSNEFITYQKILKGEIHYPKYFPSQAKDLVSKLLVTNPDQRIGAKGNFKAIKNHKFFEGVDFTNLASIEPPKINAYLPAFQHSKKKTERKERKLQEYMTIRDNERAKAKKERQHIILKEMAQYEGIEPERVQLLRDQKRKIKYSKYLKTNELITQMGLVYMKRGLFPRKRQLVLTDEPRFLFFDLKKGVKKAEINWSKNIKCDILNKKLLTIITVYTLNFFLQQRKKQSKKKISFRGLFKTITKMEKCF</sequence>
<protein>
    <submittedName>
        <fullName evidence="8">3-phosphoinositide-dependent protein kinase 1-related</fullName>
    </submittedName>
</protein>
<gene>
    <name evidence="8" type="ORF">M0813_05955</name>
</gene>
<comment type="caution">
    <text evidence="8">The sequence shown here is derived from an EMBL/GenBank/DDBJ whole genome shotgun (WGS) entry which is preliminary data.</text>
</comment>
<dbReference type="PROSITE" id="PS50011">
    <property type="entry name" value="PROTEIN_KINASE_DOM"/>
    <property type="match status" value="1"/>
</dbReference>
<keyword evidence="2" id="KW-0808">Transferase</keyword>
<dbReference type="PROSITE" id="PS00107">
    <property type="entry name" value="PROTEIN_KINASE_ATP"/>
    <property type="match status" value="1"/>
</dbReference>
<evidence type="ECO:0000256" key="6">
    <source>
        <dbReference type="PROSITE-ProRule" id="PRU10141"/>
    </source>
</evidence>
<evidence type="ECO:0000256" key="1">
    <source>
        <dbReference type="ARBA" id="ARBA00022527"/>
    </source>
</evidence>
<dbReference type="SUPFAM" id="SSF56112">
    <property type="entry name" value="Protein kinase-like (PK-like)"/>
    <property type="match status" value="1"/>
</dbReference>
<dbReference type="EMBL" id="JAOAOG010000300">
    <property type="protein sequence ID" value="KAJ6231527.1"/>
    <property type="molecule type" value="Genomic_DNA"/>
</dbReference>
<evidence type="ECO:0000256" key="5">
    <source>
        <dbReference type="ARBA" id="ARBA00022840"/>
    </source>
</evidence>
<dbReference type="InterPro" id="IPR011993">
    <property type="entry name" value="PH-like_dom_sf"/>
</dbReference>
<proteinExistence type="predicted"/>
<dbReference type="InterPro" id="IPR011009">
    <property type="entry name" value="Kinase-like_dom_sf"/>
</dbReference>
<dbReference type="Pfam" id="PF00069">
    <property type="entry name" value="Pkinase"/>
    <property type="match status" value="1"/>
</dbReference>
<dbReference type="InterPro" id="IPR033931">
    <property type="entry name" value="PDK1-typ_PH"/>
</dbReference>
<keyword evidence="5 6" id="KW-0067">ATP-binding</keyword>
<reference evidence="8" key="1">
    <citation type="submission" date="2022-08" db="EMBL/GenBank/DDBJ databases">
        <title>Novel sulfate-reducing endosymbionts in the free-living metamonad Anaeramoeba.</title>
        <authorList>
            <person name="Jerlstrom-Hultqvist J."/>
            <person name="Cepicka I."/>
            <person name="Gallot-Lavallee L."/>
            <person name="Salas-Leiva D."/>
            <person name="Curtis B.A."/>
            <person name="Zahonova K."/>
            <person name="Pipaliya S."/>
            <person name="Dacks J."/>
            <person name="Roger A.J."/>
        </authorList>
    </citation>
    <scope>NUCLEOTIDE SEQUENCE</scope>
    <source>
        <strain evidence="8">Schooner1</strain>
    </source>
</reference>
<keyword evidence="4 8" id="KW-0418">Kinase</keyword>
<dbReference type="InterPro" id="IPR017441">
    <property type="entry name" value="Protein_kinase_ATP_BS"/>
</dbReference>
<dbReference type="Pfam" id="PF14593">
    <property type="entry name" value="PH_3"/>
    <property type="match status" value="1"/>
</dbReference>
<dbReference type="InterPro" id="IPR000719">
    <property type="entry name" value="Prot_kinase_dom"/>
</dbReference>
<evidence type="ECO:0000259" key="7">
    <source>
        <dbReference type="PROSITE" id="PS50011"/>
    </source>
</evidence>
<dbReference type="Gene3D" id="2.30.29.30">
    <property type="entry name" value="Pleckstrin-homology domain (PH domain)/Phosphotyrosine-binding domain (PTB)"/>
    <property type="match status" value="1"/>
</dbReference>